<keyword evidence="1" id="KW-1133">Transmembrane helix</keyword>
<gene>
    <name evidence="2" type="ORF">Ccl03g_17740</name>
</gene>
<feature type="transmembrane region" description="Helical" evidence="1">
    <location>
        <begin position="12"/>
        <end position="30"/>
    </location>
</feature>
<dbReference type="Gene3D" id="1.20.1250.20">
    <property type="entry name" value="MFS general substrate transporter like domains"/>
    <property type="match status" value="1"/>
</dbReference>
<keyword evidence="1" id="KW-0472">Membrane</keyword>
<accession>A0A829W9I9</accession>
<keyword evidence="1" id="KW-0812">Transmembrane</keyword>
<feature type="transmembrane region" description="Helical" evidence="1">
    <location>
        <begin position="36"/>
        <end position="55"/>
    </location>
</feature>
<dbReference type="InterPro" id="IPR036259">
    <property type="entry name" value="MFS_trans_sf"/>
</dbReference>
<dbReference type="Proteomes" id="UP000315200">
    <property type="component" value="Unassembled WGS sequence"/>
</dbReference>
<feature type="transmembrane region" description="Helical" evidence="1">
    <location>
        <begin position="62"/>
        <end position="81"/>
    </location>
</feature>
<evidence type="ECO:0000256" key="1">
    <source>
        <dbReference type="SAM" id="Phobius"/>
    </source>
</evidence>
<dbReference type="RefSeq" id="WP_235388486.1">
    <property type="nucleotide sequence ID" value="NZ_BJLB01000001.1"/>
</dbReference>
<organism evidence="2 3">
    <name type="scientific">Enterocloster clostridioformis</name>
    <dbReference type="NCBI Taxonomy" id="1531"/>
    <lineage>
        <taxon>Bacteria</taxon>
        <taxon>Bacillati</taxon>
        <taxon>Bacillota</taxon>
        <taxon>Clostridia</taxon>
        <taxon>Lachnospirales</taxon>
        <taxon>Lachnospiraceae</taxon>
        <taxon>Enterocloster</taxon>
    </lineage>
</organism>
<dbReference type="AlphaFoldDB" id="A0A829W9I9"/>
<protein>
    <submittedName>
        <fullName evidence="2">Uncharacterized protein</fullName>
    </submittedName>
</protein>
<proteinExistence type="predicted"/>
<dbReference type="SUPFAM" id="SSF103473">
    <property type="entry name" value="MFS general substrate transporter"/>
    <property type="match status" value="1"/>
</dbReference>
<sequence length="140" mass="15318">MSLKKVKGRPMFFLSVICLIFIKHQPFLYLMAILPGFSACIGTVSAPVITSGIFVTKHYAEIYGFLSLFPGVGYALGGPLIAPAYDMTGSYNIAWIIAAALSIVMTAFLLYSYRGSRICIKGQEETGNTAKIQYNNGKMR</sequence>
<name>A0A829W9I9_9FIRM</name>
<comment type="caution">
    <text evidence="2">The sequence shown here is derived from an EMBL/GenBank/DDBJ whole genome shotgun (WGS) entry which is preliminary data.</text>
</comment>
<dbReference type="GeneID" id="57961019"/>
<feature type="transmembrane region" description="Helical" evidence="1">
    <location>
        <begin position="93"/>
        <end position="113"/>
    </location>
</feature>
<reference evidence="2 3" key="1">
    <citation type="submission" date="2019-06" db="EMBL/GenBank/DDBJ databases">
        <title>Draft genome sequence of [Clostridium] clostridioforme NBRC 113352.</title>
        <authorList>
            <person name="Miura T."/>
            <person name="Furukawa M."/>
            <person name="Shimamura M."/>
            <person name="Ohyama Y."/>
            <person name="Yamazoe A."/>
            <person name="Kawasaki H."/>
        </authorList>
    </citation>
    <scope>NUCLEOTIDE SEQUENCE [LARGE SCALE GENOMIC DNA]</scope>
    <source>
        <strain evidence="2 3">NBRC 113352</strain>
    </source>
</reference>
<evidence type="ECO:0000313" key="2">
    <source>
        <dbReference type="EMBL" id="GEA36061.1"/>
    </source>
</evidence>
<evidence type="ECO:0000313" key="3">
    <source>
        <dbReference type="Proteomes" id="UP000315200"/>
    </source>
</evidence>
<dbReference type="EMBL" id="BJLB01000001">
    <property type="protein sequence ID" value="GEA36061.1"/>
    <property type="molecule type" value="Genomic_DNA"/>
</dbReference>